<dbReference type="OrthoDB" id="9809908at2"/>
<feature type="transmembrane region" description="Helical" evidence="1">
    <location>
        <begin position="31"/>
        <end position="52"/>
    </location>
</feature>
<feature type="transmembrane region" description="Helical" evidence="1">
    <location>
        <begin position="7"/>
        <end position="25"/>
    </location>
</feature>
<dbReference type="RefSeq" id="WP_034247562.1">
    <property type="nucleotide sequence ID" value="NZ_AQRA01000019.1"/>
</dbReference>
<dbReference type="InterPro" id="IPR010559">
    <property type="entry name" value="Sig_transdc_His_kin_internal"/>
</dbReference>
<evidence type="ECO:0000313" key="4">
    <source>
        <dbReference type="Proteomes" id="UP000023541"/>
    </source>
</evidence>
<feature type="domain" description="Signal transduction histidine kinase internal region" evidence="2">
    <location>
        <begin position="67"/>
        <end position="145"/>
    </location>
</feature>
<keyword evidence="1" id="KW-0472">Membrane</keyword>
<evidence type="ECO:0000313" key="3">
    <source>
        <dbReference type="EMBL" id="EZH71352.1"/>
    </source>
</evidence>
<reference evidence="3 4" key="1">
    <citation type="submission" date="2014-04" db="EMBL/GenBank/DDBJ databases">
        <title>Aquimarina sp. 22II-S11-z7 Genome Sequencing.</title>
        <authorList>
            <person name="Lai Q."/>
        </authorList>
    </citation>
    <scope>NUCLEOTIDE SEQUENCE [LARGE SCALE GENOMIC DNA]</scope>
    <source>
        <strain evidence="3 4">22II-S11-z7</strain>
    </source>
</reference>
<evidence type="ECO:0000259" key="2">
    <source>
        <dbReference type="Pfam" id="PF06580"/>
    </source>
</evidence>
<dbReference type="PANTHER" id="PTHR34220:SF7">
    <property type="entry name" value="SENSOR HISTIDINE KINASE YPDA"/>
    <property type="match status" value="1"/>
</dbReference>
<name>A0A023BMR8_9FLAO</name>
<dbReference type="GO" id="GO:0016020">
    <property type="term" value="C:membrane"/>
    <property type="evidence" value="ECO:0007669"/>
    <property type="project" value="InterPro"/>
</dbReference>
<dbReference type="AlphaFoldDB" id="A0A023BMR8"/>
<keyword evidence="4" id="KW-1185">Reference proteome</keyword>
<evidence type="ECO:0000256" key="1">
    <source>
        <dbReference type="SAM" id="Phobius"/>
    </source>
</evidence>
<comment type="caution">
    <text evidence="3">The sequence shown here is derived from an EMBL/GenBank/DDBJ whole genome shotgun (WGS) entry which is preliminary data.</text>
</comment>
<dbReference type="Pfam" id="PF06580">
    <property type="entry name" value="His_kinase"/>
    <property type="match status" value="1"/>
</dbReference>
<proteinExistence type="predicted"/>
<dbReference type="InterPro" id="IPR036890">
    <property type="entry name" value="HATPase_C_sf"/>
</dbReference>
<dbReference type="InterPro" id="IPR050640">
    <property type="entry name" value="Bact_2-comp_sensor_kinase"/>
</dbReference>
<keyword evidence="1" id="KW-0812">Transmembrane</keyword>
<protein>
    <recommendedName>
        <fullName evidence="2">Signal transduction histidine kinase internal region domain-containing protein</fullName>
    </recommendedName>
</protein>
<dbReference type="EMBL" id="AQRA01000019">
    <property type="protein sequence ID" value="EZH71352.1"/>
    <property type="molecule type" value="Genomic_DNA"/>
</dbReference>
<organism evidence="3 4">
    <name type="scientific">Aquimarina atlantica</name>
    <dbReference type="NCBI Taxonomy" id="1317122"/>
    <lineage>
        <taxon>Bacteria</taxon>
        <taxon>Pseudomonadati</taxon>
        <taxon>Bacteroidota</taxon>
        <taxon>Flavobacteriia</taxon>
        <taxon>Flavobacteriales</taxon>
        <taxon>Flavobacteriaceae</taxon>
        <taxon>Aquimarina</taxon>
    </lineage>
</organism>
<gene>
    <name evidence="3" type="ORF">ATO12_08155</name>
</gene>
<dbReference type="GO" id="GO:0000155">
    <property type="term" value="F:phosphorelay sensor kinase activity"/>
    <property type="evidence" value="ECO:0007669"/>
    <property type="project" value="InterPro"/>
</dbReference>
<dbReference type="Proteomes" id="UP000023541">
    <property type="component" value="Unassembled WGS sequence"/>
</dbReference>
<sequence>MRKHLKRFWVFYFLVVLLLCIPVFLSEEIEYIIWAISSVLIISIYFFIDIFIQNKREKKLKEEKLVSELQLLKAQINPHFFFNTLNNLYGLTINKSDKAPELVLKLSEMMRYTIYKGREDFVSIEDEINYIKAYISLQKIRLKKKVDIIFTQDIINPKTKIAPLLFIILVENAFKHGVEKTINKGYVKIELLESLEKIQFSVVNNYVQQAIQDGKNKGVGIQNLNKRLQLIYPNQHSISVKRDDKNYKVFLQINKR</sequence>
<accession>A0A023BMR8</accession>
<dbReference type="PANTHER" id="PTHR34220">
    <property type="entry name" value="SENSOR HISTIDINE KINASE YPDA"/>
    <property type="match status" value="1"/>
</dbReference>
<keyword evidence="1" id="KW-1133">Transmembrane helix</keyword>
<dbReference type="eggNOG" id="COG2972">
    <property type="taxonomic scope" value="Bacteria"/>
</dbReference>
<dbReference type="Gene3D" id="3.30.565.10">
    <property type="entry name" value="Histidine kinase-like ATPase, C-terminal domain"/>
    <property type="match status" value="1"/>
</dbReference>
<dbReference type="STRING" id="1317122.ATO12_08155"/>